<dbReference type="Proteomes" id="UP001324634">
    <property type="component" value="Chromosome"/>
</dbReference>
<accession>A0AAX4HV21</accession>
<dbReference type="InterPro" id="IPR028051">
    <property type="entry name" value="CheX-like_dom"/>
</dbReference>
<feature type="domain" description="STAS" evidence="2">
    <location>
        <begin position="5"/>
        <end position="114"/>
    </location>
</feature>
<keyword evidence="4" id="KW-1185">Reference proteome</keyword>
<evidence type="ECO:0000256" key="1">
    <source>
        <dbReference type="ARBA" id="ARBA00022500"/>
    </source>
</evidence>
<dbReference type="CDD" id="cd17906">
    <property type="entry name" value="CheX"/>
    <property type="match status" value="1"/>
</dbReference>
<dbReference type="PANTHER" id="PTHR39452:SF1">
    <property type="entry name" value="CHEY-P PHOSPHATASE CHEX"/>
    <property type="match status" value="1"/>
</dbReference>
<dbReference type="Pfam" id="PF01740">
    <property type="entry name" value="STAS"/>
    <property type="match status" value="1"/>
</dbReference>
<dbReference type="Gene3D" id="3.30.750.24">
    <property type="entry name" value="STAS domain"/>
    <property type="match status" value="1"/>
</dbReference>
<dbReference type="InterPro" id="IPR036513">
    <property type="entry name" value="STAS_dom_sf"/>
</dbReference>
<dbReference type="RefSeq" id="WP_321399625.1">
    <property type="nucleotide sequence ID" value="NZ_CP139487.1"/>
</dbReference>
<name>A0AAX4HV21_9BACT</name>
<dbReference type="Gene3D" id="3.40.1550.10">
    <property type="entry name" value="CheC-like"/>
    <property type="match status" value="1"/>
</dbReference>
<dbReference type="EMBL" id="CP139487">
    <property type="protein sequence ID" value="WPU66933.1"/>
    <property type="molecule type" value="Genomic_DNA"/>
</dbReference>
<dbReference type="AlphaFoldDB" id="A0AAX4HV21"/>
<evidence type="ECO:0000259" key="2">
    <source>
        <dbReference type="PROSITE" id="PS50801"/>
    </source>
</evidence>
<dbReference type="SUPFAM" id="SSF52091">
    <property type="entry name" value="SpoIIaa-like"/>
    <property type="match status" value="1"/>
</dbReference>
<gene>
    <name evidence="3" type="ORF">SOO65_09240</name>
</gene>
<dbReference type="KEGG" id="psti:SOO65_09240"/>
<dbReference type="Pfam" id="PF13690">
    <property type="entry name" value="CheX"/>
    <property type="match status" value="1"/>
</dbReference>
<dbReference type="PANTHER" id="PTHR39452">
    <property type="entry name" value="CHEY-P PHOSPHATASE CHEX"/>
    <property type="match status" value="1"/>
</dbReference>
<dbReference type="PROSITE" id="PS50801">
    <property type="entry name" value="STAS"/>
    <property type="match status" value="1"/>
</dbReference>
<dbReference type="GO" id="GO:0006935">
    <property type="term" value="P:chemotaxis"/>
    <property type="evidence" value="ECO:0007669"/>
    <property type="project" value="UniProtKB-KW"/>
</dbReference>
<dbReference type="SUPFAM" id="SSF103039">
    <property type="entry name" value="CheC-like"/>
    <property type="match status" value="1"/>
</dbReference>
<keyword evidence="1" id="KW-0145">Chemotaxis</keyword>
<organism evidence="3 4">
    <name type="scientific">Peredibacter starrii</name>
    <dbReference type="NCBI Taxonomy" id="28202"/>
    <lineage>
        <taxon>Bacteria</taxon>
        <taxon>Pseudomonadati</taxon>
        <taxon>Bdellovibrionota</taxon>
        <taxon>Bacteriovoracia</taxon>
        <taxon>Bacteriovoracales</taxon>
        <taxon>Bacteriovoracaceae</taxon>
        <taxon>Peredibacter</taxon>
    </lineage>
</organism>
<reference evidence="3 4" key="1">
    <citation type="submission" date="2023-11" db="EMBL/GenBank/DDBJ databases">
        <title>Peredibacter starrii A3.12.</title>
        <authorList>
            <person name="Mitchell R.J."/>
        </authorList>
    </citation>
    <scope>NUCLEOTIDE SEQUENCE [LARGE SCALE GENOMIC DNA]</scope>
    <source>
        <strain evidence="3 4">A3.12</strain>
    </source>
</reference>
<sequence>MATTPGFLIEKAEGYTVVKLSGSLEFPHAKTFEGEIDGISNNADGHIFINCEHLTSFSKDWIRIFLRLQINLKSNEKSLKLIHVSPGLMNLLKREGIDSTFKIAPTLKDALDESGAPQKRSLDTEFINPFLTATLHVLNVQAQITAKAGPIYKKKATDSFYGDVSGVIGIVSDAFNGSVVISFPEQTFLKIMSGMLGEEYTEITKDILDGAGEITNMIFGQAKVVLNEKGYGIKTAIPSVVSGKDHSLHGVTKGPVIVVPFESTGGNFFVEICLSA</sequence>
<evidence type="ECO:0000313" key="3">
    <source>
        <dbReference type="EMBL" id="WPU66933.1"/>
    </source>
</evidence>
<dbReference type="InterPro" id="IPR002645">
    <property type="entry name" value="STAS_dom"/>
</dbReference>
<dbReference type="InterPro" id="IPR028976">
    <property type="entry name" value="CheC-like_sf"/>
</dbReference>
<proteinExistence type="predicted"/>
<dbReference type="CDD" id="cd07043">
    <property type="entry name" value="STAS_anti-anti-sigma_factors"/>
    <property type="match status" value="1"/>
</dbReference>
<evidence type="ECO:0000313" key="4">
    <source>
        <dbReference type="Proteomes" id="UP001324634"/>
    </source>
</evidence>
<dbReference type="InterPro" id="IPR038756">
    <property type="entry name" value="CheX-like"/>
</dbReference>
<protein>
    <submittedName>
        <fullName evidence="3">Chemotaxis protein CheX</fullName>
    </submittedName>
</protein>